<evidence type="ECO:0000313" key="1">
    <source>
        <dbReference type="EMBL" id="BBI34328.1"/>
    </source>
</evidence>
<evidence type="ECO:0000313" key="2">
    <source>
        <dbReference type="Proteomes" id="UP000289856"/>
    </source>
</evidence>
<organism evidence="1 2">
    <name type="scientific">Cohnella abietis</name>
    <dbReference type="NCBI Taxonomy" id="2507935"/>
    <lineage>
        <taxon>Bacteria</taxon>
        <taxon>Bacillati</taxon>
        <taxon>Bacillota</taxon>
        <taxon>Bacilli</taxon>
        <taxon>Bacillales</taxon>
        <taxon>Paenibacillaceae</taxon>
        <taxon>Cohnella</taxon>
    </lineage>
</organism>
<dbReference type="Proteomes" id="UP000289856">
    <property type="component" value="Chromosome"/>
</dbReference>
<dbReference type="RefSeq" id="WP_130611467.1">
    <property type="nucleotide sequence ID" value="NZ_AP019400.1"/>
</dbReference>
<dbReference type="AlphaFoldDB" id="A0A3T1D8J2"/>
<proteinExistence type="predicted"/>
<accession>A0A3T1D8J2</accession>
<gene>
    <name evidence="1" type="ORF">KCTCHS21_37270</name>
</gene>
<sequence>MKKLVISVVVITILFLTSCNGYYGDKGPLVETTRQVISKYKEKDEYYIEVTSKSRKNEHIKIDKLDWEKIIIGNYCTFIVRDGHISGIKKTQ</sequence>
<dbReference type="EMBL" id="AP019400">
    <property type="protein sequence ID" value="BBI34328.1"/>
    <property type="molecule type" value="Genomic_DNA"/>
</dbReference>
<dbReference type="PROSITE" id="PS51257">
    <property type="entry name" value="PROKAR_LIPOPROTEIN"/>
    <property type="match status" value="1"/>
</dbReference>
<protein>
    <recommendedName>
        <fullName evidence="3">Lipoprotein</fullName>
    </recommendedName>
</protein>
<dbReference type="KEGG" id="cohn:KCTCHS21_37270"/>
<keyword evidence="2" id="KW-1185">Reference proteome</keyword>
<evidence type="ECO:0008006" key="3">
    <source>
        <dbReference type="Google" id="ProtNLM"/>
    </source>
</evidence>
<name>A0A3T1D8J2_9BACL</name>
<reference evidence="1 2" key="1">
    <citation type="submission" date="2019-01" db="EMBL/GenBank/DDBJ databases">
        <title>Complete genome sequence of Cohnella hallensis HS21 isolated from Korean fir (Abies koreana) rhizospheric soil.</title>
        <authorList>
            <person name="Jiang L."/>
            <person name="Kang S.W."/>
            <person name="Kim S."/>
            <person name="Jung J."/>
            <person name="Kim C.Y."/>
            <person name="Kim D.H."/>
            <person name="Kim S.W."/>
            <person name="Lee J."/>
        </authorList>
    </citation>
    <scope>NUCLEOTIDE SEQUENCE [LARGE SCALE GENOMIC DNA]</scope>
    <source>
        <strain evidence="1 2">HS21</strain>
    </source>
</reference>